<keyword evidence="2" id="KW-1185">Reference proteome</keyword>
<dbReference type="Gene3D" id="1.10.510.10">
    <property type="entry name" value="Transferase(Phosphotransferase) domain 1"/>
    <property type="match status" value="1"/>
</dbReference>
<accession>N1QEV6</accession>
<dbReference type="EMBL" id="KB456265">
    <property type="protein sequence ID" value="EMF11698.1"/>
    <property type="molecule type" value="Genomic_DNA"/>
</dbReference>
<protein>
    <recommendedName>
        <fullName evidence="3">Aminoglycoside phosphotransferase domain-containing protein</fullName>
    </recommendedName>
</protein>
<proteinExistence type="predicted"/>
<feature type="non-terminal residue" evidence="1">
    <location>
        <position position="1"/>
    </location>
</feature>
<evidence type="ECO:0008006" key="3">
    <source>
        <dbReference type="Google" id="ProtNLM"/>
    </source>
</evidence>
<organism evidence="1 2">
    <name type="scientific">Sphaerulina musiva (strain SO2202)</name>
    <name type="common">Poplar stem canker fungus</name>
    <name type="synonym">Septoria musiva</name>
    <dbReference type="NCBI Taxonomy" id="692275"/>
    <lineage>
        <taxon>Eukaryota</taxon>
        <taxon>Fungi</taxon>
        <taxon>Dikarya</taxon>
        <taxon>Ascomycota</taxon>
        <taxon>Pezizomycotina</taxon>
        <taxon>Dothideomycetes</taxon>
        <taxon>Dothideomycetidae</taxon>
        <taxon>Mycosphaerellales</taxon>
        <taxon>Mycosphaerellaceae</taxon>
        <taxon>Sphaerulina</taxon>
    </lineage>
</organism>
<sequence>AELVALQKFSEENSPGLPHLVAWKKGVQEESEEKKEEGGEAKWPMPGGYVVYIVMTLMPGRHLMDWGFWGLEEEEREVIRERFVGVLGSIWRMGFAPYDCALRNILWDRETKTLSIVDFEHWNPTSTDPINMNNRAEMEKWGLVKRKASTTHWEEWFLSEGLVRKR</sequence>
<reference evidence="1 2" key="1">
    <citation type="journal article" date="2012" name="PLoS Pathog.">
        <title>Diverse lifestyles and strategies of plant pathogenesis encoded in the genomes of eighteen Dothideomycetes fungi.</title>
        <authorList>
            <person name="Ohm R.A."/>
            <person name="Feau N."/>
            <person name="Henrissat B."/>
            <person name="Schoch C.L."/>
            <person name="Horwitz B.A."/>
            <person name="Barry K.W."/>
            <person name="Condon B.J."/>
            <person name="Copeland A.C."/>
            <person name="Dhillon B."/>
            <person name="Glaser F."/>
            <person name="Hesse C.N."/>
            <person name="Kosti I."/>
            <person name="LaButti K."/>
            <person name="Lindquist E.A."/>
            <person name="Lucas S."/>
            <person name="Salamov A.A."/>
            <person name="Bradshaw R.E."/>
            <person name="Ciuffetti L."/>
            <person name="Hamelin R.C."/>
            <person name="Kema G.H.J."/>
            <person name="Lawrence C."/>
            <person name="Scott J.A."/>
            <person name="Spatafora J.W."/>
            <person name="Turgeon B.G."/>
            <person name="de Wit P.J.G.M."/>
            <person name="Zhong S."/>
            <person name="Goodwin S.B."/>
            <person name="Grigoriev I.V."/>
        </authorList>
    </citation>
    <scope>NUCLEOTIDE SEQUENCE [LARGE SCALE GENOMIC DNA]</scope>
    <source>
        <strain evidence="1 2">SO2202</strain>
    </source>
</reference>
<evidence type="ECO:0000313" key="2">
    <source>
        <dbReference type="Proteomes" id="UP000016931"/>
    </source>
</evidence>
<dbReference type="SUPFAM" id="SSF56112">
    <property type="entry name" value="Protein kinase-like (PK-like)"/>
    <property type="match status" value="1"/>
</dbReference>
<name>N1QEV6_SPHMS</name>
<evidence type="ECO:0000313" key="1">
    <source>
        <dbReference type="EMBL" id="EMF11698.1"/>
    </source>
</evidence>
<dbReference type="eggNOG" id="ENOG502RHA7">
    <property type="taxonomic scope" value="Eukaryota"/>
</dbReference>
<dbReference type="STRING" id="692275.N1QEV6"/>
<gene>
    <name evidence="1" type="ORF">SEPMUDRAFT_46711</name>
</gene>
<dbReference type="OrthoDB" id="5401170at2759"/>
<dbReference type="AlphaFoldDB" id="N1QEV6"/>
<dbReference type="RefSeq" id="XP_016759819.1">
    <property type="nucleotide sequence ID" value="XM_016909008.1"/>
</dbReference>
<dbReference type="GeneID" id="27906145"/>
<dbReference type="OMA" id="KASTTHW"/>
<dbReference type="Proteomes" id="UP000016931">
    <property type="component" value="Unassembled WGS sequence"/>
</dbReference>
<dbReference type="InterPro" id="IPR011009">
    <property type="entry name" value="Kinase-like_dom_sf"/>
</dbReference>
<dbReference type="HOGENOM" id="CLU_119605_0_0_1"/>